<evidence type="ECO:0000313" key="1">
    <source>
        <dbReference type="EMBL" id="VFJ71213.1"/>
    </source>
</evidence>
<organism evidence="1">
    <name type="scientific">Candidatus Kentrum sp. DK</name>
    <dbReference type="NCBI Taxonomy" id="2126562"/>
    <lineage>
        <taxon>Bacteria</taxon>
        <taxon>Pseudomonadati</taxon>
        <taxon>Pseudomonadota</taxon>
        <taxon>Gammaproteobacteria</taxon>
        <taxon>Candidatus Kentrum</taxon>
    </lineage>
</organism>
<name>A0A450TS67_9GAMM</name>
<reference evidence="1" key="1">
    <citation type="submission" date="2019-02" db="EMBL/GenBank/DDBJ databases">
        <authorList>
            <person name="Gruber-Vodicka R. H."/>
            <person name="Seah K. B. B."/>
        </authorList>
    </citation>
    <scope>NUCLEOTIDE SEQUENCE</scope>
    <source>
        <strain evidence="1">BECK_DK47</strain>
    </source>
</reference>
<protein>
    <submittedName>
        <fullName evidence="1">Uncharacterized protein</fullName>
    </submittedName>
</protein>
<gene>
    <name evidence="1" type="ORF">BECKDK2373B_GA0170837_13192</name>
</gene>
<dbReference type="AlphaFoldDB" id="A0A450TS67"/>
<accession>A0A450TS67</accession>
<sequence>MLTASLAKHSRVLTENQYFNGHPDLIVQGVYANNSAKAGEEGIEIKTTRKSGGAVDTYGHIVTQVF</sequence>
<dbReference type="EMBL" id="CAADEX010000319">
    <property type="protein sequence ID" value="VFJ71213.1"/>
    <property type="molecule type" value="Genomic_DNA"/>
</dbReference>
<proteinExistence type="predicted"/>